<dbReference type="EMBL" id="JAAXLA010000001">
    <property type="protein sequence ID" value="NMH95914.1"/>
    <property type="molecule type" value="Genomic_DNA"/>
</dbReference>
<feature type="transmembrane region" description="Helical" evidence="1">
    <location>
        <begin position="140"/>
        <end position="162"/>
    </location>
</feature>
<evidence type="ECO:0008006" key="4">
    <source>
        <dbReference type="Google" id="ProtNLM"/>
    </source>
</evidence>
<evidence type="ECO:0000256" key="1">
    <source>
        <dbReference type="SAM" id="Phobius"/>
    </source>
</evidence>
<keyword evidence="1" id="KW-1133">Transmembrane helix</keyword>
<organism evidence="2 3">
    <name type="scientific">Pseudonocardia acidicola</name>
    <dbReference type="NCBI Taxonomy" id="2724939"/>
    <lineage>
        <taxon>Bacteria</taxon>
        <taxon>Bacillati</taxon>
        <taxon>Actinomycetota</taxon>
        <taxon>Actinomycetes</taxon>
        <taxon>Pseudonocardiales</taxon>
        <taxon>Pseudonocardiaceae</taxon>
        <taxon>Pseudonocardia</taxon>
    </lineage>
</organism>
<comment type="caution">
    <text evidence="2">The sequence shown here is derived from an EMBL/GenBank/DDBJ whole genome shotgun (WGS) entry which is preliminary data.</text>
</comment>
<name>A0ABX1S6P3_9PSEU</name>
<evidence type="ECO:0000313" key="3">
    <source>
        <dbReference type="Proteomes" id="UP000820669"/>
    </source>
</evidence>
<protein>
    <recommendedName>
        <fullName evidence="4">Fusaric acid resistance family protein</fullName>
    </recommendedName>
</protein>
<evidence type="ECO:0000313" key="2">
    <source>
        <dbReference type="EMBL" id="NMH95914.1"/>
    </source>
</evidence>
<feature type="transmembrane region" description="Helical" evidence="1">
    <location>
        <begin position="72"/>
        <end position="90"/>
    </location>
</feature>
<feature type="transmembrane region" description="Helical" evidence="1">
    <location>
        <begin position="110"/>
        <end position="128"/>
    </location>
</feature>
<dbReference type="Proteomes" id="UP000820669">
    <property type="component" value="Unassembled WGS sequence"/>
</dbReference>
<keyword evidence="1" id="KW-0472">Membrane</keyword>
<dbReference type="RefSeq" id="WP_169379272.1">
    <property type="nucleotide sequence ID" value="NZ_JAAXLA010000001.1"/>
</dbReference>
<keyword evidence="3" id="KW-1185">Reference proteome</keyword>
<sequence>MLLPCLLALPMLVTAEVFDLPAVLFPEGIALALGIWVLQKPAWLRSRVQIATVPPACALLGVLVVRLPGPRWVLAVLALVLGVALLQAVRCQLAPALSAAVLPVLFDIRGWPYPVAVLLLCAVLAMTAPRPSQPQAAARWSTPVLGVFGVCAVGCIAAAGLIGLRPLVVAPPLLVACFEWVTIGARPLCSGIRRWLLLVAAGVVGAGAAAVIPPAWVAGTVAVAVAALLCAVLAEPLTPALATALVPLVAHVPDPWVVGTSVALGAAVLHMAPVALRASWRDRPAR</sequence>
<feature type="transmembrane region" description="Helical" evidence="1">
    <location>
        <begin position="195"/>
        <end position="216"/>
    </location>
</feature>
<proteinExistence type="predicted"/>
<gene>
    <name evidence="2" type="ORF">HF526_01030</name>
</gene>
<feature type="transmembrane region" description="Helical" evidence="1">
    <location>
        <begin position="256"/>
        <end position="276"/>
    </location>
</feature>
<keyword evidence="1" id="KW-0812">Transmembrane</keyword>
<accession>A0ABX1S6P3</accession>
<reference evidence="2 3" key="1">
    <citation type="submission" date="2020-04" db="EMBL/GenBank/DDBJ databases">
        <authorList>
            <person name="Klaysubun C."/>
            <person name="Duangmal K."/>
            <person name="Lipun K."/>
        </authorList>
    </citation>
    <scope>NUCLEOTIDE SEQUENCE [LARGE SCALE GENOMIC DNA]</scope>
    <source>
        <strain evidence="2 3">K10HN5</strain>
    </source>
</reference>
<feature type="transmembrane region" description="Helical" evidence="1">
    <location>
        <begin position="222"/>
        <end position="249"/>
    </location>
</feature>